<reference evidence="1" key="1">
    <citation type="submission" date="2020-03" db="EMBL/GenBank/DDBJ databases">
        <title>The deep terrestrial virosphere.</title>
        <authorList>
            <person name="Holmfeldt K."/>
            <person name="Nilsson E."/>
            <person name="Simone D."/>
            <person name="Lopez-Fernandez M."/>
            <person name="Wu X."/>
            <person name="de Brujin I."/>
            <person name="Lundin D."/>
            <person name="Andersson A."/>
            <person name="Bertilsson S."/>
            <person name="Dopson M."/>
        </authorList>
    </citation>
    <scope>NUCLEOTIDE SEQUENCE</scope>
    <source>
        <strain evidence="1">MM415B02765</strain>
    </source>
</reference>
<sequence length="134" mass="14938">MKIYDKKLRLYLNDECATFRLSEKQRDWLESQAAEQDTTVSGIAKDLLSESAAANGYTGNDYAGFIAELAVQKHAQRSEVVRGIIDAAMIDPADAVRDAMGVLWRMCRDENVTIIELAGELAELLVEIRAEKTE</sequence>
<dbReference type="EMBL" id="MT142777">
    <property type="protein sequence ID" value="QJA88430.1"/>
    <property type="molecule type" value="Genomic_DNA"/>
</dbReference>
<dbReference type="AlphaFoldDB" id="A0A6M3L2C6"/>
<gene>
    <name evidence="1" type="ORF">MM415B02765_0011</name>
</gene>
<accession>A0A6M3L2C6</accession>
<evidence type="ECO:0000313" key="1">
    <source>
        <dbReference type="EMBL" id="QJA88430.1"/>
    </source>
</evidence>
<organism evidence="1">
    <name type="scientific">viral metagenome</name>
    <dbReference type="NCBI Taxonomy" id="1070528"/>
    <lineage>
        <taxon>unclassified sequences</taxon>
        <taxon>metagenomes</taxon>
        <taxon>organismal metagenomes</taxon>
    </lineage>
</organism>
<name>A0A6M3L2C6_9ZZZZ</name>
<protein>
    <submittedName>
        <fullName evidence="1">Uncharacterized protein</fullName>
    </submittedName>
</protein>
<proteinExistence type="predicted"/>